<dbReference type="OrthoDB" id="4062651at2759"/>
<dbReference type="Pfam" id="PF00069">
    <property type="entry name" value="Pkinase"/>
    <property type="match status" value="1"/>
</dbReference>
<sequence>MVSLLKSNKHTSGNGEPRKENFFRRLRSKTIGGRSDSDHEMESPAMARVPRSLRTRTSTISLAVTIPSPRSAGGESPVIPIARARVPTLPIPAGRGHSSSASTSSKLSLSTPKVGLPSIDDYKPRAHKMTYNPYGLGSTNAPSRVSTTSSLQNNHASFDSSDDEINVIPYPVDLPNDHLPPELKTEHQNLFDDYQFLEDNKANIGTGASALVKKVARIGHPRDVFALKKFVLFKGEKPEEFYSRAAKEYIIHHNLNAGLHVVTCHALVKIPHQRKLSRGWGLILELCKLDLFDLISKPSFAHVSSAEKLCLFKQIAYGVKYIHECDIVHRDLKPENVLLTSDGVVKITDFGVADYGHEIPGDFSSSIKLSTQIVGSPPYQPPEMEAIKGFAPEKRQSYDPFKMDYWSLGVILFVLFYGTVPFDDCSKHSLGFRDYEHALKEYSTKINPDFKRTANSKGPGGEYRFARKFFDPGVARIAWRLVDPDPATRYSMFDLFSDRTFQQAEMCVQENDHACNFCHRPECKGDSFKFAYGTDADSGKHKYRSASSASSISTTPGRSRRNTNNSLSAPPTPSSTDVPKVRSMIDIATEPKRSDATKVVAPPPKVDEAEEELDEDESNSDEDFGDDSTRVTKSDGSNGFATTEDKMSDVEDTLKPDKCADCESKESDSQAKSSDDPASDSPSSLKGDSTDSSPISAELLECLCTSAGVRKINLNLSDSSDGSLKLVPLEAIKLCGQCKGKHHNHLPKW</sequence>
<keyword evidence="5 6" id="KW-0067">ATP-binding</keyword>
<evidence type="ECO:0000313" key="9">
    <source>
        <dbReference type="EMBL" id="VEU23719.1"/>
    </source>
</evidence>
<evidence type="ECO:0000256" key="7">
    <source>
        <dbReference type="SAM" id="MobiDB-lite"/>
    </source>
</evidence>
<keyword evidence="10" id="KW-1185">Reference proteome</keyword>
<dbReference type="PROSITE" id="PS00108">
    <property type="entry name" value="PROTEIN_KINASE_ST"/>
    <property type="match status" value="1"/>
</dbReference>
<keyword evidence="1" id="KW-0723">Serine/threonine-protein kinase</keyword>
<dbReference type="InterPro" id="IPR000719">
    <property type="entry name" value="Prot_kinase_dom"/>
</dbReference>
<feature type="compositionally biased region" description="Basic and acidic residues" evidence="7">
    <location>
        <begin position="643"/>
        <end position="675"/>
    </location>
</feature>
<feature type="region of interest" description="Disordered" evidence="7">
    <location>
        <begin position="1"/>
        <end position="53"/>
    </location>
</feature>
<gene>
    <name evidence="9" type="ORF">BRENAR_LOCUS4448</name>
</gene>
<dbReference type="Gene3D" id="1.10.510.10">
    <property type="entry name" value="Transferase(Phosphotransferase) domain 1"/>
    <property type="match status" value="1"/>
</dbReference>
<organism evidence="9 10">
    <name type="scientific">Brettanomyces naardenensis</name>
    <name type="common">Yeast</name>
    <dbReference type="NCBI Taxonomy" id="13370"/>
    <lineage>
        <taxon>Eukaryota</taxon>
        <taxon>Fungi</taxon>
        <taxon>Dikarya</taxon>
        <taxon>Ascomycota</taxon>
        <taxon>Saccharomycotina</taxon>
        <taxon>Pichiomycetes</taxon>
        <taxon>Pichiales</taxon>
        <taxon>Pichiaceae</taxon>
        <taxon>Brettanomyces</taxon>
    </lineage>
</organism>
<feature type="region of interest" description="Disordered" evidence="7">
    <location>
        <begin position="89"/>
        <end position="121"/>
    </location>
</feature>
<feature type="compositionally biased region" description="Acidic residues" evidence="7">
    <location>
        <begin position="608"/>
        <end position="626"/>
    </location>
</feature>
<evidence type="ECO:0000256" key="6">
    <source>
        <dbReference type="PROSITE-ProRule" id="PRU10141"/>
    </source>
</evidence>
<dbReference type="GO" id="GO:0030447">
    <property type="term" value="P:filamentous growth"/>
    <property type="evidence" value="ECO:0007669"/>
    <property type="project" value="UniProtKB-ARBA"/>
</dbReference>
<dbReference type="InterPro" id="IPR017441">
    <property type="entry name" value="Protein_kinase_ATP_BS"/>
</dbReference>
<keyword evidence="4" id="KW-0418">Kinase</keyword>
<dbReference type="Proteomes" id="UP000290900">
    <property type="component" value="Unassembled WGS sequence"/>
</dbReference>
<dbReference type="PROSITE" id="PS00107">
    <property type="entry name" value="PROTEIN_KINASE_ATP"/>
    <property type="match status" value="1"/>
</dbReference>
<dbReference type="GO" id="GO:0005634">
    <property type="term" value="C:nucleus"/>
    <property type="evidence" value="ECO:0007669"/>
    <property type="project" value="TreeGrafter"/>
</dbReference>
<feature type="compositionally biased region" description="Low complexity" evidence="7">
    <location>
        <begin position="98"/>
        <end position="111"/>
    </location>
</feature>
<dbReference type="PROSITE" id="PS50011">
    <property type="entry name" value="PROTEIN_KINASE_DOM"/>
    <property type="match status" value="1"/>
</dbReference>
<name>A0A448YS32_BRENA</name>
<evidence type="ECO:0000313" key="10">
    <source>
        <dbReference type="Proteomes" id="UP000290900"/>
    </source>
</evidence>
<evidence type="ECO:0000256" key="2">
    <source>
        <dbReference type="ARBA" id="ARBA00022679"/>
    </source>
</evidence>
<dbReference type="SMART" id="SM00220">
    <property type="entry name" value="S_TKc"/>
    <property type="match status" value="1"/>
</dbReference>
<evidence type="ECO:0000256" key="4">
    <source>
        <dbReference type="ARBA" id="ARBA00022777"/>
    </source>
</evidence>
<keyword evidence="3 6" id="KW-0547">Nucleotide-binding</keyword>
<feature type="region of interest" description="Disordered" evidence="7">
    <location>
        <begin position="133"/>
        <end position="158"/>
    </location>
</feature>
<dbReference type="GO" id="GO:0005524">
    <property type="term" value="F:ATP binding"/>
    <property type="evidence" value="ECO:0007669"/>
    <property type="project" value="UniProtKB-UniRule"/>
</dbReference>
<evidence type="ECO:0000256" key="5">
    <source>
        <dbReference type="ARBA" id="ARBA00022840"/>
    </source>
</evidence>
<feature type="binding site" evidence="6">
    <location>
        <position position="228"/>
    </location>
    <ligand>
        <name>ATP</name>
        <dbReference type="ChEBI" id="CHEBI:30616"/>
    </ligand>
</feature>
<dbReference type="InterPro" id="IPR011009">
    <property type="entry name" value="Kinase-like_dom_sf"/>
</dbReference>
<dbReference type="EMBL" id="CAACVR010000056">
    <property type="protein sequence ID" value="VEU23719.1"/>
    <property type="molecule type" value="Genomic_DNA"/>
</dbReference>
<keyword evidence="2" id="KW-0808">Transferase</keyword>
<evidence type="ECO:0000256" key="1">
    <source>
        <dbReference type="ARBA" id="ARBA00022527"/>
    </source>
</evidence>
<proteinExistence type="predicted"/>
<evidence type="ECO:0000259" key="8">
    <source>
        <dbReference type="PROSITE" id="PS50011"/>
    </source>
</evidence>
<dbReference type="AlphaFoldDB" id="A0A448YS32"/>
<accession>A0A448YS32</accession>
<feature type="compositionally biased region" description="Polar residues" evidence="7">
    <location>
        <begin position="137"/>
        <end position="158"/>
    </location>
</feature>
<dbReference type="InParanoid" id="A0A448YS32"/>
<protein>
    <submittedName>
        <fullName evidence="9">DEKNAAC105021</fullName>
    </submittedName>
</protein>
<dbReference type="PANTHER" id="PTHR24345">
    <property type="entry name" value="SERINE/THREONINE-PROTEIN KINASE PLK"/>
    <property type="match status" value="1"/>
</dbReference>
<feature type="compositionally biased region" description="Polar residues" evidence="7">
    <location>
        <begin position="554"/>
        <end position="577"/>
    </location>
</feature>
<dbReference type="InterPro" id="IPR008271">
    <property type="entry name" value="Ser/Thr_kinase_AS"/>
</dbReference>
<evidence type="ECO:0000256" key="3">
    <source>
        <dbReference type="ARBA" id="ARBA00022741"/>
    </source>
</evidence>
<feature type="region of interest" description="Disordered" evidence="7">
    <location>
        <begin position="538"/>
        <end position="693"/>
    </location>
</feature>
<reference evidence="9 10" key="1">
    <citation type="submission" date="2018-12" db="EMBL/GenBank/DDBJ databases">
        <authorList>
            <person name="Tiukova I."/>
            <person name="Dainat J."/>
        </authorList>
    </citation>
    <scope>NUCLEOTIDE SEQUENCE [LARGE SCALE GENOMIC DNA]</scope>
</reference>
<dbReference type="FunCoup" id="A0A448YS32">
    <property type="interactions" value="266"/>
</dbReference>
<dbReference type="STRING" id="13370.A0A448YS32"/>
<dbReference type="GO" id="GO:0004674">
    <property type="term" value="F:protein serine/threonine kinase activity"/>
    <property type="evidence" value="ECO:0007669"/>
    <property type="project" value="UniProtKB-KW"/>
</dbReference>
<dbReference type="PANTHER" id="PTHR24345:SF0">
    <property type="entry name" value="CELL CYCLE SERINE_THREONINE-PROTEIN KINASE CDC5_MSD2"/>
    <property type="match status" value="1"/>
</dbReference>
<dbReference type="SUPFAM" id="SSF56112">
    <property type="entry name" value="Protein kinase-like (PK-like)"/>
    <property type="match status" value="1"/>
</dbReference>
<feature type="domain" description="Protein kinase" evidence="8">
    <location>
        <begin position="198"/>
        <end position="501"/>
    </location>
</feature>